<evidence type="ECO:0000256" key="6">
    <source>
        <dbReference type="ARBA" id="ARBA00023136"/>
    </source>
</evidence>
<sequence length="253" mass="27798">MPSVFSVPIFFVVLRDTLQAALILAVLFSFVKQLLHKAPSVNGNPDDSSATASRPEKARATGFVGVYYTQANDLWMTTEQVWEGTTSLSRPFITALTFLSGVLELLASLVIFVLGVTMLKVVNAPLQWRTSLYDTYNGDSTSLLGVPRPLSLTSFSENDPGAQILKWVLFLLPMIIVLREGMSFLPSLIPLPHSLQQVWKQWSLSGTSYLESPLPLSPWPPSSASSSASPVESSYTNSRPEQARTRISPRVSH</sequence>
<protein>
    <submittedName>
        <fullName evidence="9">Uncharacterized protein</fullName>
    </submittedName>
</protein>
<keyword evidence="10" id="KW-1185">Reference proteome</keyword>
<gene>
    <name evidence="9" type="ORF">JVT61DRAFT_10235</name>
</gene>
<evidence type="ECO:0000256" key="7">
    <source>
        <dbReference type="SAM" id="MobiDB-lite"/>
    </source>
</evidence>
<proteinExistence type="inferred from homology"/>
<dbReference type="GO" id="GO:0033573">
    <property type="term" value="C:high-affinity iron permease complex"/>
    <property type="evidence" value="ECO:0007669"/>
    <property type="project" value="InterPro"/>
</dbReference>
<keyword evidence="3" id="KW-0813">Transport</keyword>
<feature type="region of interest" description="Disordered" evidence="7">
    <location>
        <begin position="213"/>
        <end position="253"/>
    </location>
</feature>
<accession>A0A8I2YWF3</accession>
<evidence type="ECO:0000256" key="8">
    <source>
        <dbReference type="SAM" id="Phobius"/>
    </source>
</evidence>
<keyword evidence="3" id="KW-0408">Iron</keyword>
<evidence type="ECO:0000256" key="5">
    <source>
        <dbReference type="ARBA" id="ARBA00022989"/>
    </source>
</evidence>
<dbReference type="GO" id="GO:0015093">
    <property type="term" value="F:ferrous iron transmembrane transporter activity"/>
    <property type="evidence" value="ECO:0007669"/>
    <property type="project" value="TreeGrafter"/>
</dbReference>
<evidence type="ECO:0000313" key="9">
    <source>
        <dbReference type="EMBL" id="KAG6379706.1"/>
    </source>
</evidence>
<comment type="subcellular location">
    <subcellularLocation>
        <location evidence="1">Membrane</location>
        <topology evidence="1">Multi-pass membrane protein</topology>
    </subcellularLocation>
</comment>
<dbReference type="Pfam" id="PF03239">
    <property type="entry name" value="FTR1"/>
    <property type="match status" value="1"/>
</dbReference>
<dbReference type="PANTHER" id="PTHR31632">
    <property type="entry name" value="IRON TRANSPORTER FTH1"/>
    <property type="match status" value="1"/>
</dbReference>
<evidence type="ECO:0000256" key="3">
    <source>
        <dbReference type="ARBA" id="ARBA00022496"/>
    </source>
</evidence>
<dbReference type="Proteomes" id="UP000683000">
    <property type="component" value="Unassembled WGS sequence"/>
</dbReference>
<keyword evidence="6 8" id="KW-0472">Membrane</keyword>
<dbReference type="EMBL" id="JAGFBS010000004">
    <property type="protein sequence ID" value="KAG6379706.1"/>
    <property type="molecule type" value="Genomic_DNA"/>
</dbReference>
<evidence type="ECO:0000256" key="4">
    <source>
        <dbReference type="ARBA" id="ARBA00022692"/>
    </source>
</evidence>
<keyword evidence="4 8" id="KW-0812">Transmembrane</keyword>
<dbReference type="AlphaFoldDB" id="A0A8I2YWF3"/>
<reference evidence="9" key="1">
    <citation type="submission" date="2021-03" db="EMBL/GenBank/DDBJ databases">
        <title>Evolutionary innovations through gain and loss of genes in the ectomycorrhizal Boletales.</title>
        <authorList>
            <person name="Wu G."/>
            <person name="Miyauchi S."/>
            <person name="Morin E."/>
            <person name="Yang Z.-L."/>
            <person name="Xu J."/>
            <person name="Martin F.M."/>
        </authorList>
    </citation>
    <scope>NUCLEOTIDE SEQUENCE</scope>
    <source>
        <strain evidence="9">BR01</strain>
    </source>
</reference>
<keyword evidence="3" id="KW-0406">Ion transport</keyword>
<evidence type="ECO:0000313" key="10">
    <source>
        <dbReference type="Proteomes" id="UP000683000"/>
    </source>
</evidence>
<evidence type="ECO:0000256" key="2">
    <source>
        <dbReference type="ARBA" id="ARBA00008333"/>
    </source>
</evidence>
<dbReference type="OrthoDB" id="4364at2759"/>
<comment type="similarity">
    <text evidence="2">Belongs to the oxidase-dependent Fe transporter (OFeT) (TC 9.A.10.1) family.</text>
</comment>
<feature type="compositionally biased region" description="Low complexity" evidence="7">
    <location>
        <begin position="222"/>
        <end position="235"/>
    </location>
</feature>
<keyword evidence="5 8" id="KW-1133">Transmembrane helix</keyword>
<dbReference type="InterPro" id="IPR004923">
    <property type="entry name" value="FTR1/Fip1/EfeU"/>
</dbReference>
<keyword evidence="3" id="KW-0410">Iron transport</keyword>
<organism evidence="9 10">
    <name type="scientific">Boletus reticuloceps</name>
    <dbReference type="NCBI Taxonomy" id="495285"/>
    <lineage>
        <taxon>Eukaryota</taxon>
        <taxon>Fungi</taxon>
        <taxon>Dikarya</taxon>
        <taxon>Basidiomycota</taxon>
        <taxon>Agaricomycotina</taxon>
        <taxon>Agaricomycetes</taxon>
        <taxon>Agaricomycetidae</taxon>
        <taxon>Boletales</taxon>
        <taxon>Boletineae</taxon>
        <taxon>Boletaceae</taxon>
        <taxon>Boletoideae</taxon>
        <taxon>Boletus</taxon>
    </lineage>
</organism>
<evidence type="ECO:0000256" key="1">
    <source>
        <dbReference type="ARBA" id="ARBA00004141"/>
    </source>
</evidence>
<name>A0A8I2YWF3_9AGAM</name>
<feature type="transmembrane region" description="Helical" evidence="8">
    <location>
        <begin position="92"/>
        <end position="119"/>
    </location>
</feature>
<dbReference type="PANTHER" id="PTHR31632:SF2">
    <property type="entry name" value="PLASMA MEMBRANE IRON PERMEASE"/>
    <property type="match status" value="1"/>
</dbReference>
<comment type="caution">
    <text evidence="9">The sequence shown here is derived from an EMBL/GenBank/DDBJ whole genome shotgun (WGS) entry which is preliminary data.</text>
</comment>
<feature type="transmembrane region" description="Helical" evidence="8">
    <location>
        <begin position="6"/>
        <end position="31"/>
    </location>
</feature>